<comment type="cofactor">
    <cofactor evidence="1">
        <name>Zn(2+)</name>
        <dbReference type="ChEBI" id="CHEBI:29105"/>
    </cofactor>
</comment>
<evidence type="ECO:0000313" key="5">
    <source>
        <dbReference type="EMBL" id="KXB06666.1"/>
    </source>
</evidence>
<dbReference type="InterPro" id="IPR007115">
    <property type="entry name" value="6-PTP_synth/QueD"/>
</dbReference>
<dbReference type="Gene3D" id="3.30.479.10">
    <property type="entry name" value="6-pyruvoyl tetrahydropterin synthase/QueD"/>
    <property type="match status" value="1"/>
</dbReference>
<comment type="caution">
    <text evidence="5">The sequence shown here is derived from an EMBL/GenBank/DDBJ whole genome shotgun (WGS) entry which is preliminary data.</text>
</comment>
<sequence length="126" mass="14730">MHTIGLKKQCKAKHFLPDQKGKENDIHSHKYTIEVIFSGEKINKKGYLLDINELNKILEKIFEKFENNILNELPEFRNINPTLENFSKILWRLIGKELETENISTLKVKIHESEDAYASYGGKLQD</sequence>
<dbReference type="GO" id="GO:0016829">
    <property type="term" value="F:lyase activity"/>
    <property type="evidence" value="ECO:0007669"/>
    <property type="project" value="UniProtKB-KW"/>
</dbReference>
<keyword evidence="2" id="KW-0479">Metal-binding</keyword>
<keyword evidence="6" id="KW-1185">Reference proteome</keyword>
<name>A0A133VJP3_9EURY</name>
<evidence type="ECO:0000256" key="1">
    <source>
        <dbReference type="ARBA" id="ARBA00001947"/>
    </source>
</evidence>
<evidence type="ECO:0000256" key="3">
    <source>
        <dbReference type="ARBA" id="ARBA00022833"/>
    </source>
</evidence>
<gene>
    <name evidence="5" type="ORF">AKJ52_01840</name>
</gene>
<dbReference type="PANTHER" id="PTHR12589">
    <property type="entry name" value="PYRUVOYL TETRAHYDROBIOPTERIN SYNTHASE"/>
    <property type="match status" value="1"/>
</dbReference>
<evidence type="ECO:0000256" key="4">
    <source>
        <dbReference type="ARBA" id="ARBA00023239"/>
    </source>
</evidence>
<evidence type="ECO:0008006" key="7">
    <source>
        <dbReference type="Google" id="ProtNLM"/>
    </source>
</evidence>
<dbReference type="GO" id="GO:0046872">
    <property type="term" value="F:metal ion binding"/>
    <property type="evidence" value="ECO:0007669"/>
    <property type="project" value="UniProtKB-KW"/>
</dbReference>
<reference evidence="5 6" key="1">
    <citation type="journal article" date="2016" name="Sci. Rep.">
        <title>Metabolic traits of an uncultured archaeal lineage -MSBL1- from brine pools of the Red Sea.</title>
        <authorList>
            <person name="Mwirichia R."/>
            <person name="Alam I."/>
            <person name="Rashid M."/>
            <person name="Vinu M."/>
            <person name="Ba-Alawi W."/>
            <person name="Anthony Kamau A."/>
            <person name="Kamanda Ngugi D."/>
            <person name="Goker M."/>
            <person name="Klenk H.P."/>
            <person name="Bajic V."/>
            <person name="Stingl U."/>
        </authorList>
    </citation>
    <scope>NUCLEOTIDE SEQUENCE [LARGE SCALE GENOMIC DNA]</scope>
    <source>
        <strain evidence="5">SCGC-AAA382C18</strain>
    </source>
</reference>
<dbReference type="InterPro" id="IPR038418">
    <property type="entry name" value="6-PTP_synth/QueD_sf"/>
</dbReference>
<accession>A0A133VJP3</accession>
<evidence type="ECO:0000313" key="6">
    <source>
        <dbReference type="Proteomes" id="UP000070404"/>
    </source>
</evidence>
<keyword evidence="3" id="KW-0862">Zinc</keyword>
<keyword evidence="4" id="KW-0456">Lyase</keyword>
<dbReference type="PANTHER" id="PTHR12589:SF7">
    <property type="entry name" value="6-PYRUVOYL TETRAHYDROBIOPTERIN SYNTHASE"/>
    <property type="match status" value="1"/>
</dbReference>
<dbReference type="SUPFAM" id="SSF55620">
    <property type="entry name" value="Tetrahydrobiopterin biosynthesis enzymes-like"/>
    <property type="match status" value="1"/>
</dbReference>
<dbReference type="AlphaFoldDB" id="A0A133VJP3"/>
<dbReference type="EMBL" id="LHYF01000029">
    <property type="protein sequence ID" value="KXB06666.1"/>
    <property type="molecule type" value="Genomic_DNA"/>
</dbReference>
<organism evidence="5 6">
    <name type="scientific">candidate division MSBL1 archaeon SCGC-AAA382C18</name>
    <dbReference type="NCBI Taxonomy" id="1698281"/>
    <lineage>
        <taxon>Archaea</taxon>
        <taxon>Methanobacteriati</taxon>
        <taxon>Methanobacteriota</taxon>
        <taxon>candidate division MSBL1</taxon>
    </lineage>
</organism>
<evidence type="ECO:0000256" key="2">
    <source>
        <dbReference type="ARBA" id="ARBA00022723"/>
    </source>
</evidence>
<proteinExistence type="predicted"/>
<protein>
    <recommendedName>
        <fullName evidence="7">6-pyruvoyl tetrahydropterin synthase</fullName>
    </recommendedName>
</protein>
<dbReference type="Proteomes" id="UP000070404">
    <property type="component" value="Unassembled WGS sequence"/>
</dbReference>
<dbReference type="Pfam" id="PF01242">
    <property type="entry name" value="PTPS"/>
    <property type="match status" value="1"/>
</dbReference>